<feature type="domain" description="DUF11" evidence="3">
    <location>
        <begin position="3900"/>
        <end position="4001"/>
    </location>
</feature>
<evidence type="ECO:0000259" key="4">
    <source>
        <dbReference type="Pfam" id="PF24346"/>
    </source>
</evidence>
<keyword evidence="2" id="KW-0472">Membrane</keyword>
<feature type="domain" description="DUF7507" evidence="4">
    <location>
        <begin position="2843"/>
        <end position="2940"/>
    </location>
</feature>
<feature type="region of interest" description="Disordered" evidence="1">
    <location>
        <begin position="3286"/>
        <end position="3307"/>
    </location>
</feature>
<dbReference type="PANTHER" id="PTHR34819:SF3">
    <property type="entry name" value="CELL SURFACE PROTEIN"/>
    <property type="match status" value="1"/>
</dbReference>
<sequence length="4218" mass="433148">MSQNLILRRVLLRVRAAFRDGDNCMKIWASRFFAAPILVLVSVIWIGLGLAATSAQATTFTSTVPGTSITLPDDYPEAGGVAIVMIGLNGNIYYQFSDPANAFVGFNNRPNRPELGGNPFTVNDPIPLDCGFSDCRDYFGGGLSRVHIRFSAYDGDTQPGGFDENDITLRLNGFNVGSWSGLTTERTNDSGTRSFGFRTGFGNNTFNTGWFTSSNSGLMESLLNTGPTGQTTIQVFDDDPNDNYWDFQRGPSLQNPNIQTVAPGMTIEKSASPTTYDDVGDEITYTFVLKNIGSVPIRNVGVIDDRISAQGGSVTCDDQDILDSPSGAAQPFQTICRATYTVTQADIEAEQVTNVATTQGTPDFGVLGAVTDTETVTGPPAIPSISLEKTTISAAFGAANTTVPYEFSVENTGNVTLTDITVTDPNIPGLSCTFATMLPDAVETCAGTYTVLQADVDNFAAGTLLRNDAEVTADAATGGVVQDTDFVELTGPAAAPALTIVKRALTGTYDSVGDVVQYAFDVTNTGNITFPAPPSVTDSLGIPVTCPAGAMAPGRQITCTAEISVTQPHIDDGQIDNTATAEISIAGVNLSESDSALVTATRSTGLTLTKRLASTSPTSFAADAITLSYEYVLRNTGNVTLEAVGVVDDKTTVSCPASVIAPMSQIVCTAVYNTLQEDVNDGGVTNKATASATPRGETVAVESVEQELTVPAVQTPSLALAKSAGAPAPSFSLGATITYTFDVTNDGNVDNPGPITITDSKLGAPFECFAGPLLAGTAQSCTRDYTLTTADLLSGLVVNSATASGGGVTSPSDGATVSNSDTPEVTLTKTASPSPIPAGVTSVTYTFNVQNTGTAQLLLATNPITVNDPKVGAIDCSAQPATLDAPTLLTAGESFDCTASYTLTQAEIDAGEVVNTASASFPFNDGSGVQTITSDTATATTPIAENLQFTFAKTGPASFINVSEVLSYSFDIENTGNVTMTSFLLTDDLISNASCPVSSLAPSASTTCTGSYTVTQTDVDAGTVLNSASVTGLSASGSQDTQTDSSTATRAAQPTDRVLSVDKTANRLDFTAVGQQLIYAIEVTNDGLQTLTNLTVTDVLDPAYSCNIPTLAPGASSSSCTFSHVVTQDDIDAGQVVNLATASGSGAASQTSGLTIPGPTRNASFTAVKDALSGYTVDGDSITYRFTVTNTGNVRINGVQVSDRGQVCTTIGTLEPGEVDNSCQFTFLVTQADVDAGSVVNTATVTGTGADGTPLTVTPQETVTGPLEAPALTVTKVEDDTSGDFGLPLTSESYTISVINSGNVTLNNISVTDALIGLDCIVPTLAPSATATSCDPVGGGASVPMTGSYTITQADVDRGSLSNTASASGTTINGTTATDSATVELDSPVQTRSLGVVKTSDLTGNFDTLGQMITYSYDVTNTGNTTLPNAITVADNKITSVTCDALPAGGLPPMGVVTCTGTYAITQPDIDAGFVTNTASATTTTTAGSVTSPDVVLTLNADQNFAMTLDKRLKSTSAVSFSAAAAPITYEYVVTNSGNTTITDDIKINDDRFGTDLVCTTADLAPTAQIICEQPYSTTQGDVNDGEVTNTATAYTGPNLGAATLSSNSDSVTVPALQNPLLVVEKNFVSASGLPVSNPGFFEGQELTYDFVVTNSGNVSITVDPATVISDPKIGPFTCTGIPTVLEPSDTYTCTGPASPYTVTANDIILGSAVNVATATGTLPDASQILSAPNSAIYPLNVAPAVSVLKRTEPATGVTFAAVNDEIDYVYEVTNTGNTGLPSPGTVTDDKFPGETITCVDPSGGTFARIIDEPTEIAICTRTYIVTQEDLDRGSVTNVASATTSFAGDPVQSQPATLTVNGDVEALVALTKEVSPTTPASAGDILTYTLTATASGNQTILGATISDPLLSSLSCLQSGASVTSADLDPNGDPLICTGSLTVTQAMVDDQEVRNTANVRGAAPDGSIVSADTENVLGVDAPNDELTITKRISPAPISGTDPAYTQPGQVVTFIVEVENTGNITVDNINVTDDLIAGTCNVGTLAPGDSNSSCVFTLTVMQDEVDAGSFTNEATASGTPRAGTGPTVGIDDVLVLGPPAEPAIAFNKEANVTDFSAAGDVITYTFTVANAGNVTLFAQPFVTDTTIQPAPFACGTIPAGGLAPQEFVSCTRDYPVTQADVDAGTITNNASATSTEAPTPEVASATTTGTRTPGVSLTKTPSITADAQIGNVIEYTYRVSNTGNVTLDAVTMADTHSSATTTAPLSIAGDVQVVDAGIANDSTDAEANGIWDSLAPGDAVEFSAEYTVKQADIDARQVLSNTASVSTSSPAGTTPPSDSVTVNVPVEVSNPGIDVEKTVTGSTGSAADDVVSFEIVVRNTGNVTLATPVLDDDLTRNGGAVLALTTGPTLASGNAAPLATLDVGEVWTYQASYTLTQADVDAGGIDNTVLVTTTSPDGTPVSDRSGNGLPGGEDSPTPFDIDVDPQISSLKTITSSTVAVDEVVTFQITVTNDGNVTLSSVSVDDTLTRTDGTVLALDAPVAFAGADNGSPQGTLLPGEVATYTAQYTLTQADIDAGGISNTAEVSGTPLSGVPVTDTSDDGDTGAGDTGDDPTVLDIPEDRAIELVKQLVDGEPANFTEDGAILRYEFVVTNASNVTLTDAITINDPLITDAGGTITCPAPPVAPGESISCFGDYEVLQSDVDAGGVDNAATATSGATTSPEATLTVPSVQNPAMELLKEAEEVLATDFFTGAEITYTYTVTNTGNVTIFDPITVEDNLIDTVVCPTPFPTEGIAPDGTYVCTGTYFVTAIDADLGQVTNTANATDGTTPSPTVTETIPDTATPLLEITKTAEAGATFAEVGDEITYTFEVLNAGTRTFASVVTVYDNRLGEIICFDPAADPTNDPDFRAGEVLTCMGTDQVTQEDLDAGEVTNEAYAQTLFGAADTPVSSTPVDVTVAADLAPDLTFSKVSSPNPAGAVGTDITYTFTATNTGNQTLNTVSVSDPAFPTLVCSAPELLRGDSLTCTATYEITQDNIDAGEVLNTATATAQTPQGGELEETSAETTIMPAANPLMSVVKRPSVSPFGPVGSSVTYTFDVNNDGNVTLFNVAVDDSLDSGPACEIARLNVGATDSSCSFTLEVDQALVDAGSVTNTVDVTATDQLGNPADATATITTTGPMQAPSLEATKVVSFSGVAVGDVASYTLQVENTGNVTLDNVNVTDLMTRNLNGRRVTLDSPFALVASSDADGDGRLDVDETWVYTATFTLTQADLNAQGVSNTVVVDAEGPGATPVTDTSDNGNDGDGNMLDDPTVVSITSDPRLVVTKDVVSAGSIAGEQVVFRITAANTGNVDIDGVTIDDQLTRNGGGALALTTGPTPVGDASFIGAGEQVTWDATYTLLQEDIDAGGVANSATVSGTGPDGSAVSDLSADGDPFDGNVEDDPTVVIIPAAPTLDVLKRVVSADEPFDGGRVEFAVEVANTGNVTLSSVALIENLRRLDGAALTPTSVSFDSATEGSGEGTLIPGETATYTVSYILTQDDVDAGGVSNSVTATATTPLGGPLSDVSRDDDPSDGNDEDDPTIATIEAAPANTFVKTASQPVPLFPMIYQVTFTLTVENTGNVTQEGYQIADDLSAFEGSAEVLRDAPFGLSVRTSGFTNAAVNPSFDGAGDTATLSGDPTLAPGETGTVEIDVVYSTEGAGVPADNVANLTSGLLPSPQNATASVAVTDSDGDGVPDSLESATADRDGDGIPDANDYDPTGYFYCEDDGRILAGGSISVTGPFGTQTGVGTSNFITIVRDGSAGEFQFFVTRAGTYTINPTYPASGAVSTSRLANPTLDATSLLPANPASIGSSEFGTTDRLADFSAGANPFYLTLTFEAGDPFILNNNIPLENCAGTPDLQATKVADRNSAVFGEAVNFTLTFTNNTPTTVTNATLVDLLPAGMLYTPNTARVDGAAVEPTVTGLRLEWPGQTVTPGQTINLTLSARVVANGSFGDLTNRGFLANAAGAPISNVATAVVRVEPEHVFDCSDIIGKVFDDKNQNGYQDQGEPGLPGVRLATVRGLLITTDEHGRYHVPCAELPKDIGSNFTLKLDTRTLPTGYRVTTENPRVIRVTAGKFAKLNFGASLSNVVDIDLTAAAFLGNSSEPSAALERGVDGLIGQIKSTPSVLRLSYILKGEDRKLANARLKAVESLVRERWKGSGRYKLNIERSIKRVQ</sequence>
<dbReference type="Pfam" id="PF01345">
    <property type="entry name" value="DUF11"/>
    <property type="match status" value="1"/>
</dbReference>
<feature type="domain" description="DUF7507" evidence="4">
    <location>
        <begin position="1514"/>
        <end position="1600"/>
    </location>
</feature>
<feature type="domain" description="DUF7507" evidence="4">
    <location>
        <begin position="822"/>
        <end position="928"/>
    </location>
</feature>
<feature type="region of interest" description="Disordered" evidence="1">
    <location>
        <begin position="1032"/>
        <end position="1055"/>
    </location>
</feature>
<feature type="region of interest" description="Disordered" evidence="1">
    <location>
        <begin position="2321"/>
        <end position="2341"/>
    </location>
</feature>
<protein>
    <submittedName>
        <fullName evidence="5">Conserved repeat domain-containing protein</fullName>
    </submittedName>
</protein>
<feature type="domain" description="DUF7507" evidence="4">
    <location>
        <begin position="3181"/>
        <end position="3295"/>
    </location>
</feature>
<feature type="domain" description="DUF7507" evidence="4">
    <location>
        <begin position="262"/>
        <end position="365"/>
    </location>
</feature>
<keyword evidence="6" id="KW-1185">Reference proteome</keyword>
<feature type="domain" description="DUF7507" evidence="4">
    <location>
        <begin position="3320"/>
        <end position="3427"/>
    </location>
</feature>
<feature type="domain" description="DUF7507" evidence="4">
    <location>
        <begin position="383"/>
        <end position="483"/>
    </location>
</feature>
<keyword evidence="2" id="KW-1133">Transmembrane helix</keyword>
<gene>
    <name evidence="5" type="ORF">SAMN05444273_102272</name>
</gene>
<feature type="compositionally biased region" description="Low complexity" evidence="1">
    <location>
        <begin position="2321"/>
        <end position="2337"/>
    </location>
</feature>
<evidence type="ECO:0000259" key="3">
    <source>
        <dbReference type="Pfam" id="PF01345"/>
    </source>
</evidence>
<feature type="domain" description="DUF7507" evidence="4">
    <location>
        <begin position="1985"/>
        <end position="2082"/>
    </location>
</feature>
<evidence type="ECO:0000313" key="6">
    <source>
        <dbReference type="Proteomes" id="UP000184144"/>
    </source>
</evidence>
<dbReference type="InterPro" id="IPR051172">
    <property type="entry name" value="Chlamydia_OmcB"/>
</dbReference>
<feature type="compositionally biased region" description="Low complexity" evidence="1">
    <location>
        <begin position="1034"/>
        <end position="1053"/>
    </location>
</feature>
<feature type="domain" description="DUF7507" evidence="4">
    <location>
        <begin position="956"/>
        <end position="1039"/>
    </location>
</feature>
<feature type="region of interest" description="Disordered" evidence="1">
    <location>
        <begin position="2581"/>
        <end position="2612"/>
    </location>
</feature>
<feature type="domain" description="DUF7507" evidence="4">
    <location>
        <begin position="1868"/>
        <end position="1970"/>
    </location>
</feature>
<feature type="domain" description="DUF7507" evidence="4">
    <location>
        <begin position="2731"/>
        <end position="2835"/>
    </location>
</feature>
<feature type="domain" description="DUF7507" evidence="4">
    <location>
        <begin position="2962"/>
        <end position="3058"/>
    </location>
</feature>
<feature type="domain" description="DUF7507" evidence="4">
    <location>
        <begin position="2483"/>
        <end position="2595"/>
    </location>
</feature>
<feature type="compositionally biased region" description="Polar residues" evidence="1">
    <location>
        <begin position="2449"/>
        <end position="2463"/>
    </location>
</feature>
<feature type="domain" description="DUF7507" evidence="4">
    <location>
        <begin position="1269"/>
        <end position="1379"/>
    </location>
</feature>
<feature type="compositionally biased region" description="Polar residues" evidence="1">
    <location>
        <begin position="2202"/>
        <end position="2212"/>
    </location>
</feature>
<feature type="domain" description="DUF7507" evidence="4">
    <location>
        <begin position="1059"/>
        <end position="1147"/>
    </location>
</feature>
<dbReference type="Pfam" id="PF24346">
    <property type="entry name" value="DUF7507"/>
    <property type="match status" value="28"/>
</dbReference>
<dbReference type="PANTHER" id="PTHR34819">
    <property type="entry name" value="LARGE CYSTEINE-RICH PERIPLASMIC PROTEIN OMCB"/>
    <property type="match status" value="1"/>
</dbReference>
<feature type="region of interest" description="Disordered" evidence="1">
    <location>
        <begin position="2449"/>
        <end position="2477"/>
    </location>
</feature>
<evidence type="ECO:0000256" key="1">
    <source>
        <dbReference type="SAM" id="MobiDB-lite"/>
    </source>
</evidence>
<dbReference type="InterPro" id="IPR001434">
    <property type="entry name" value="OmcB-like_DUF11"/>
</dbReference>
<feature type="domain" description="DUF7507" evidence="4">
    <location>
        <begin position="3451"/>
        <end position="3564"/>
    </location>
</feature>
<dbReference type="InterPro" id="IPR055354">
    <property type="entry name" value="DUF7507"/>
</dbReference>
<proteinExistence type="predicted"/>
<evidence type="ECO:0000256" key="2">
    <source>
        <dbReference type="SAM" id="Phobius"/>
    </source>
</evidence>
<dbReference type="InterPro" id="IPR047589">
    <property type="entry name" value="DUF11_rpt"/>
</dbReference>
<feature type="region of interest" description="Disordered" evidence="1">
    <location>
        <begin position="3721"/>
        <end position="3752"/>
    </location>
</feature>
<dbReference type="NCBIfam" id="TIGR01451">
    <property type="entry name" value="B_ant_repeat"/>
    <property type="match status" value="9"/>
</dbReference>
<feature type="domain" description="DUF7507" evidence="4">
    <location>
        <begin position="1643"/>
        <end position="1729"/>
    </location>
</feature>
<keyword evidence="2" id="KW-0812">Transmembrane</keyword>
<feature type="domain" description="DUF7507" evidence="4">
    <location>
        <begin position="2348"/>
        <end position="2461"/>
    </location>
</feature>
<dbReference type="STRING" id="1486859.SAMN05444273_102272"/>
<feature type="domain" description="DUF7507" evidence="4">
    <location>
        <begin position="1393"/>
        <end position="1491"/>
    </location>
</feature>
<feature type="compositionally biased region" description="Acidic residues" evidence="1">
    <location>
        <begin position="3570"/>
        <end position="3580"/>
    </location>
</feature>
<feature type="compositionally biased region" description="Polar residues" evidence="1">
    <location>
        <begin position="2186"/>
        <end position="2195"/>
    </location>
</feature>
<feature type="domain" description="DUF7507" evidence="4">
    <location>
        <begin position="495"/>
        <end position="583"/>
    </location>
</feature>
<feature type="domain" description="DUF7507" evidence="4">
    <location>
        <begin position="1167"/>
        <end position="1256"/>
    </location>
</feature>
<feature type="region of interest" description="Disordered" evidence="1">
    <location>
        <begin position="2186"/>
        <end position="2212"/>
    </location>
</feature>
<feature type="transmembrane region" description="Helical" evidence="2">
    <location>
        <begin position="32"/>
        <end position="52"/>
    </location>
</feature>
<dbReference type="InterPro" id="IPR013783">
    <property type="entry name" value="Ig-like_fold"/>
</dbReference>
<dbReference type="Gene3D" id="2.60.40.10">
    <property type="entry name" value="Immunoglobulins"/>
    <property type="match status" value="1"/>
</dbReference>
<evidence type="ECO:0000313" key="5">
    <source>
        <dbReference type="EMBL" id="SHE68860.1"/>
    </source>
</evidence>
<feature type="domain" description="DUF7507" evidence="4">
    <location>
        <begin position="2210"/>
        <end position="2334"/>
    </location>
</feature>
<feature type="domain" description="DUF7507" evidence="4">
    <location>
        <begin position="1743"/>
        <end position="1853"/>
    </location>
</feature>
<organism evidence="5 6">
    <name type="scientific">Litoreibacter ascidiaceicola</name>
    <dbReference type="NCBI Taxonomy" id="1486859"/>
    <lineage>
        <taxon>Bacteria</taxon>
        <taxon>Pseudomonadati</taxon>
        <taxon>Pseudomonadota</taxon>
        <taxon>Alphaproteobacteria</taxon>
        <taxon>Rhodobacterales</taxon>
        <taxon>Roseobacteraceae</taxon>
        <taxon>Litoreibacter</taxon>
    </lineage>
</organism>
<feature type="domain" description="DUF7507" evidence="4">
    <location>
        <begin position="2099"/>
        <end position="2202"/>
    </location>
</feature>
<feature type="region of interest" description="Disordered" evidence="1">
    <location>
        <begin position="3552"/>
        <end position="3580"/>
    </location>
</feature>
<dbReference type="EMBL" id="FQUV01000002">
    <property type="protein sequence ID" value="SHE68860.1"/>
    <property type="molecule type" value="Genomic_DNA"/>
</dbReference>
<feature type="domain" description="DUF7507" evidence="4">
    <location>
        <begin position="2621"/>
        <end position="2721"/>
    </location>
</feature>
<accession>A0A1M4VJ03</accession>
<reference evidence="6" key="1">
    <citation type="submission" date="2016-11" db="EMBL/GenBank/DDBJ databases">
        <authorList>
            <person name="Varghese N."/>
            <person name="Submissions S."/>
        </authorList>
    </citation>
    <scope>NUCLEOTIDE SEQUENCE [LARGE SCALE GENOMIC DNA]</scope>
    <source>
        <strain evidence="6">DSM 100566</strain>
    </source>
</reference>
<feature type="domain" description="DUF7507" evidence="4">
    <location>
        <begin position="715"/>
        <end position="807"/>
    </location>
</feature>
<feature type="domain" description="DUF7507" evidence="4">
    <location>
        <begin position="605"/>
        <end position="699"/>
    </location>
</feature>
<name>A0A1M4VJ03_9RHOB</name>
<feature type="domain" description="DUF7507" evidence="4">
    <location>
        <begin position="3071"/>
        <end position="3168"/>
    </location>
</feature>
<dbReference type="Proteomes" id="UP000184144">
    <property type="component" value="Unassembled WGS sequence"/>
</dbReference>